<keyword evidence="3" id="KW-1185">Reference proteome</keyword>
<evidence type="ECO:0000313" key="2">
    <source>
        <dbReference type="EMBL" id="CRH01244.1"/>
    </source>
</evidence>
<feature type="coiled-coil region" evidence="1">
    <location>
        <begin position="1475"/>
        <end position="1530"/>
    </location>
</feature>
<protein>
    <submittedName>
        <fullName evidence="2">Uncharacterized protein</fullName>
    </submittedName>
</protein>
<dbReference type="SUPFAM" id="SSF50978">
    <property type="entry name" value="WD40 repeat-like"/>
    <property type="match status" value="2"/>
</dbReference>
<dbReference type="GeneID" id="39737372"/>
<dbReference type="InterPro" id="IPR036322">
    <property type="entry name" value="WD40_repeat_dom_sf"/>
</dbReference>
<dbReference type="KEGG" id="prel:PRELSG_1212800"/>
<feature type="coiled-coil region" evidence="1">
    <location>
        <begin position="1273"/>
        <end position="1300"/>
    </location>
</feature>
<dbReference type="VEuPathDB" id="PlasmoDB:PRELSG_1212800"/>
<feature type="coiled-coil region" evidence="1">
    <location>
        <begin position="1707"/>
        <end position="1805"/>
    </location>
</feature>
<reference evidence="2 3" key="1">
    <citation type="submission" date="2015-04" db="EMBL/GenBank/DDBJ databases">
        <authorList>
            <consortium name="Pathogen Informatics"/>
        </authorList>
    </citation>
    <scope>NUCLEOTIDE SEQUENCE [LARGE SCALE GENOMIC DNA]</scope>
    <source>
        <strain evidence="2 3">SGS1</strain>
    </source>
</reference>
<sequence>MQNSLSSRHIDIFCKLRRNVFSNFNKSDIIDQNRIQINTLNDNASYSSEYTIQNLEDYNENHNENGGKYKNIFDITKENNIHYNLVKEINLYGVNLNVDIFILKNSNIIFFLQNIINIYNPLIKSLRTIFTKNDYNITCSSLYKEFLIIVLHNSLKYSCIQIYCIEKQILKEEVILNDCDYYEKIYIQKDSKYFLLITNKNILKVFDSEKKIFIFSIYLHLEYSNILQYHDFFIILRERKLYIWNLEKTYTGLKLKENNLELEENIFVNCFCIYDRNILIVTTNGSIFLWKNLTEKKEIKNENNGECFHKDIINYIYYYENHITTKGNESLKIWKCNFNISRISESNVLTIKLLNEIKISININNIISHDKFFLIIDKKNCTVYASKKNNYDDIAIFYNDHNSKIKNIFCSDKNIFSFGLNGKIYDYKKDDNGIERNVCLYKFKNCITCLKYLYTENDFFFFCLGFNNGLIKIIKIKHLYLDILYCLKTSNNQIIKIEKNEESEFICVISEKEPYVFFLFKYFNEFKPLGYLKISECLIKNCFYFSVSNSFYILGDNNYLFKIDVESLREQQKKKVQEMDKNELGKRKDDTVKNKEINRNEETKKEKKRKEIEEMDKIGNEKIEENNNVYDLNIKYEIIKIQFKENNKKKYKSDDYFVIFNNYDNNNNEENEYENISENEYKLDTSSSDLSDDSYNKMNFYRDKIALTKNINDVDFEKKKIIFENKKKNLKKYIEILFDENVLKQLEKVKKEYLHSLSINLERGERREEISDNFKNRVKNEINISSVVKIKNKGLFLSTCGIKNDCLFFLNLNKKGVKKNGITTISPIIVYKINNKYFQAKTYIQKMIINENNYLLFCLTNNNEIYIFSTKFLFLYYYIKIPFYEKVKDFFVNKNNNKQYIFICVNNKYIKLNFTFSFFHLFNIIKRYHLNISKCLHSLKDENMITYDSLFNFFVEEIHDYIIDQFIKKKKKKNIIIPFTFKDIEDDLNFIIQLFHLEEMKKKENKKKENDIMDIWNFIRKNEKEDQKEEIEENKKKIDLILNYDQKNINIFFNLNSDIKDHDIQYSLRETKEAKKNEDKIRKASLYKKNVNIKIKKLKRKYQKLNRKKKFIIDTNLSYYLYLNLKKKIQEIKNFFTYNQQIYDRKIEYLSKKFIRLNFSKNLLYTSDKNVTTKCIKTYLKYNKCKEYRKSKKEKIGKKKENKSFDITTEINEYIQNFEKLRERNKNLKTLNDEQKIEEISQKKKILKMYEDIISKLDNINEEEKMNQSPKKISHITEIIRNYEENKKKLLNQINFIKEAFNEDFNSLRSRITVKLIQLRDEISFLKDMLKNKNKINNEEKDYSCKNYEEHNNDEEKESKKDEDIYDKNDEKEIKYEEEIGKEKMDKIKKYEIFLQNTKNFLLLNEKDTKIYKISSISFDQKFFENKYKNYNKKYIESLIEKMIKKFDREIHLLNMKRIQAIRIVKYISLKIISIDEKNNILTELRKKEIKLRKQKKKYIKEMKNIENEINKYIDDIKVLLEELENHNKSRDQIFDKLKQIMGDNSLCYDILIKSLKKNHDDASDDSEGSDKSDDLDGNNSIIDIYNKEEIDSIKKENIIILKSINSIKKSIENKKNDQRKLIIKKKNIEKEVELINEEISIIEDDKKKNISEVKSYITLKISKLRNIDYLYDKKKYRLNLASNCTILSLEQYKDIMKKIENCLKQKEKFLFKYKSLKKKNKELENINNNLLKKANDKKKNLKKKLKKNDIKFDFDDLEKKFQEKKKKGVLEEIKNKENEHNQRINVMNKELKKKIRLLNEVRKKNTLLLEKINEYIQMLKRIKSEENYR</sequence>
<feature type="coiled-coil region" evidence="1">
    <location>
        <begin position="1211"/>
        <end position="1238"/>
    </location>
</feature>
<dbReference type="RefSeq" id="XP_028534245.1">
    <property type="nucleotide sequence ID" value="XM_028677903.1"/>
</dbReference>
<proteinExistence type="predicted"/>
<evidence type="ECO:0000256" key="1">
    <source>
        <dbReference type="SAM" id="Coils"/>
    </source>
</evidence>
<dbReference type="OrthoDB" id="372074at2759"/>
<feature type="coiled-coil region" evidence="1">
    <location>
        <begin position="1612"/>
        <end position="1646"/>
    </location>
</feature>
<name>A0A1J1HCU8_PLARL</name>
<feature type="coiled-coil region" evidence="1">
    <location>
        <begin position="1088"/>
        <end position="1115"/>
    </location>
</feature>
<accession>A0A1J1HCU8</accession>
<gene>
    <name evidence="2" type="ORF">PRELSG_1212800</name>
</gene>
<dbReference type="EMBL" id="LN835307">
    <property type="protein sequence ID" value="CRH01244.1"/>
    <property type="molecule type" value="Genomic_DNA"/>
</dbReference>
<keyword evidence="1" id="KW-0175">Coiled coil</keyword>
<organism evidence="2 3">
    <name type="scientific">Plasmodium relictum</name>
    <dbReference type="NCBI Taxonomy" id="85471"/>
    <lineage>
        <taxon>Eukaryota</taxon>
        <taxon>Sar</taxon>
        <taxon>Alveolata</taxon>
        <taxon>Apicomplexa</taxon>
        <taxon>Aconoidasida</taxon>
        <taxon>Haemosporida</taxon>
        <taxon>Plasmodiidae</taxon>
        <taxon>Plasmodium</taxon>
        <taxon>Plasmodium (Haemamoeba)</taxon>
    </lineage>
</organism>
<dbReference type="Proteomes" id="UP000220158">
    <property type="component" value="Chromosome 12"/>
</dbReference>
<evidence type="ECO:0000313" key="3">
    <source>
        <dbReference type="Proteomes" id="UP000220158"/>
    </source>
</evidence>